<evidence type="ECO:0000313" key="2">
    <source>
        <dbReference type="Proteomes" id="UP000235015"/>
    </source>
</evidence>
<proteinExistence type="predicted"/>
<dbReference type="NCBIfam" id="TIGR02532">
    <property type="entry name" value="IV_pilin_GFxxxE"/>
    <property type="match status" value="1"/>
</dbReference>
<dbReference type="EMBL" id="PKUN01000027">
    <property type="protein sequence ID" value="PLX60151.1"/>
    <property type="molecule type" value="Genomic_DNA"/>
</dbReference>
<dbReference type="PROSITE" id="PS00409">
    <property type="entry name" value="PROKAR_NTER_METHYL"/>
    <property type="match status" value="1"/>
</dbReference>
<dbReference type="Proteomes" id="UP000235015">
    <property type="component" value="Unassembled WGS sequence"/>
</dbReference>
<name>A0A2N6CSR2_9GAMM</name>
<organism evidence="1 2">
    <name type="scientific">Sedimenticola selenatireducens</name>
    <dbReference type="NCBI Taxonomy" id="191960"/>
    <lineage>
        <taxon>Bacteria</taxon>
        <taxon>Pseudomonadati</taxon>
        <taxon>Pseudomonadota</taxon>
        <taxon>Gammaproteobacteria</taxon>
        <taxon>Chromatiales</taxon>
        <taxon>Sedimenticolaceae</taxon>
        <taxon>Sedimenticola</taxon>
    </lineage>
</organism>
<dbReference type="RefSeq" id="WP_273440658.1">
    <property type="nucleotide sequence ID" value="NZ_CAXXYC010000002.1"/>
</dbReference>
<reference evidence="1 2" key="1">
    <citation type="submission" date="2017-11" db="EMBL/GenBank/DDBJ databases">
        <title>Genome-resolved metagenomics identifies genetic mobility, metabolic interactions, and unexpected diversity in perchlorate-reducing communities.</title>
        <authorList>
            <person name="Barnum T.P."/>
            <person name="Figueroa I.A."/>
            <person name="Carlstrom C.I."/>
            <person name="Lucas L.N."/>
            <person name="Engelbrektson A.L."/>
            <person name="Coates J.D."/>
        </authorList>
    </citation>
    <scope>NUCLEOTIDE SEQUENCE [LARGE SCALE GENOMIC DNA]</scope>
    <source>
        <strain evidence="1">BM301</strain>
    </source>
</reference>
<sequence>MWTNRLSHKGCRGFSLVEVLVAFAILASVLTATLGVFSASVSSTRQVAGYERAVGVAVARMSEISRNADLEPGLWSGETEEGLRWITTVGVLPTTGEEKAIHRAIVPYNVKVTVAWQENAKERSVEIHSIRLGKGL</sequence>
<dbReference type="AlphaFoldDB" id="A0A2N6CSR2"/>
<comment type="caution">
    <text evidence="1">The sequence shown here is derived from an EMBL/GenBank/DDBJ whole genome shotgun (WGS) entry which is preliminary data.</text>
</comment>
<dbReference type="Pfam" id="PF07963">
    <property type="entry name" value="N_methyl"/>
    <property type="match status" value="1"/>
</dbReference>
<evidence type="ECO:0000313" key="1">
    <source>
        <dbReference type="EMBL" id="PLX60151.1"/>
    </source>
</evidence>
<evidence type="ECO:0008006" key="3">
    <source>
        <dbReference type="Google" id="ProtNLM"/>
    </source>
</evidence>
<accession>A0A2N6CSR2</accession>
<protein>
    <recommendedName>
        <fullName evidence="3">Prepilin-type N-terminal cleavage/methylation domain-containing protein</fullName>
    </recommendedName>
</protein>
<gene>
    <name evidence="1" type="ORF">C0630_16645</name>
</gene>
<dbReference type="InterPro" id="IPR012902">
    <property type="entry name" value="N_methyl_site"/>
</dbReference>